<evidence type="ECO:0000313" key="3">
    <source>
        <dbReference type="Proteomes" id="UP001159363"/>
    </source>
</evidence>
<dbReference type="Proteomes" id="UP001159363">
    <property type="component" value="Chromosome 5"/>
</dbReference>
<evidence type="ECO:0000256" key="1">
    <source>
        <dbReference type="SAM" id="MobiDB-lite"/>
    </source>
</evidence>
<reference evidence="2 3" key="1">
    <citation type="submission" date="2023-02" db="EMBL/GenBank/DDBJ databases">
        <title>LHISI_Scaffold_Assembly.</title>
        <authorList>
            <person name="Stuart O.P."/>
            <person name="Cleave R."/>
            <person name="Magrath M.J.L."/>
            <person name="Mikheyev A.S."/>
        </authorList>
    </citation>
    <scope>NUCLEOTIDE SEQUENCE [LARGE SCALE GENOMIC DNA]</scope>
    <source>
        <strain evidence="2">Daus_M_001</strain>
        <tissue evidence="2">Leg muscle</tissue>
    </source>
</reference>
<evidence type="ECO:0000313" key="2">
    <source>
        <dbReference type="EMBL" id="KAJ8880464.1"/>
    </source>
</evidence>
<protein>
    <submittedName>
        <fullName evidence="2">Uncharacterized protein</fullName>
    </submittedName>
</protein>
<sequence length="494" mass="54055">MFDFTVVCILQLLPTVDWPLYLREVKLFLPSAIQGPVTEWGFLSCGRTRFLNGCARISGTDPVSNWLMYAAKCSPLATLTAGDTLLATDWRNGVTTFCWGARLEFETNASHQGEQGSIRRGIAPGFWHVRIALDDVGRRVFSGFSSFPRPCIMGLLHTHLTSPPSALKTSLPRVKSNRPEGTAAIFVYTMNPDAILVYIVDTADTFVYITEPDRLDNLHYILLLPWRRGGQAISTLASHQGEPGSIPGRVTGFSHVGIAPDDAVGRRCSVLTLIILIGSQDLAVKSRPNLFTHSDWHLGYPAGETGDPRENPPTNGIVLHYSRMRKSGVTLSGIEPGPPWREASRLAAQPPWPHCSKLLTTSKIFAPHGVRYSIATRGLAHTRRAPQLTPVASKLSARRSHRGLNSLEDSPSPESQCERKGATNQNVTAEIENTEGEELASCDGIVAAKRTFENGRGLATLLLSASTSPRAGRVNEDDAKQRARDMLTKYARAQ</sequence>
<keyword evidence="3" id="KW-1185">Reference proteome</keyword>
<dbReference type="EMBL" id="JARBHB010000006">
    <property type="protein sequence ID" value="KAJ8880464.1"/>
    <property type="molecule type" value="Genomic_DNA"/>
</dbReference>
<feature type="region of interest" description="Disordered" evidence="1">
    <location>
        <begin position="393"/>
        <end position="424"/>
    </location>
</feature>
<accession>A0ABQ9H834</accession>
<gene>
    <name evidence="2" type="ORF">PR048_016934</name>
</gene>
<comment type="caution">
    <text evidence="2">The sequence shown here is derived from an EMBL/GenBank/DDBJ whole genome shotgun (WGS) entry which is preliminary data.</text>
</comment>
<organism evidence="2 3">
    <name type="scientific">Dryococelus australis</name>
    <dbReference type="NCBI Taxonomy" id="614101"/>
    <lineage>
        <taxon>Eukaryota</taxon>
        <taxon>Metazoa</taxon>
        <taxon>Ecdysozoa</taxon>
        <taxon>Arthropoda</taxon>
        <taxon>Hexapoda</taxon>
        <taxon>Insecta</taxon>
        <taxon>Pterygota</taxon>
        <taxon>Neoptera</taxon>
        <taxon>Polyneoptera</taxon>
        <taxon>Phasmatodea</taxon>
        <taxon>Verophasmatodea</taxon>
        <taxon>Anareolatae</taxon>
        <taxon>Phasmatidae</taxon>
        <taxon>Eurycanthinae</taxon>
        <taxon>Dryococelus</taxon>
    </lineage>
</organism>
<name>A0ABQ9H834_9NEOP</name>
<proteinExistence type="predicted"/>